<accession>A0ACD5H2T1</accession>
<dbReference type="Proteomes" id="UP000095472">
    <property type="component" value="Chromosome"/>
</dbReference>
<reference evidence="1 2" key="1">
    <citation type="journal article" date="2016" name="Genome Announc.">
        <title>Draft Genome Sequence of the Thermotolerant Cyanobacterium Desertifilum sp. IPPAS B-1220.</title>
        <authorList>
            <person name="Mironov K.S."/>
            <person name="Sinetova M.A."/>
            <person name="Bolatkhan K."/>
            <person name="Zayadan B.K."/>
            <person name="Ustinova V.V."/>
            <person name="Kupriyanova E.V."/>
            <person name="Skrypnik A.N."/>
            <person name="Gogoleva N.E."/>
            <person name="Gogolev Y.V."/>
            <person name="Los D.A."/>
        </authorList>
    </citation>
    <scope>NUCLEOTIDE SEQUENCE [LARGE SCALE GENOMIC DNA]</scope>
    <source>
        <strain evidence="1 2">IPPAS B-1220</strain>
    </source>
</reference>
<evidence type="ECO:0000313" key="1">
    <source>
        <dbReference type="EMBL" id="XPM66466.1"/>
    </source>
</evidence>
<organism evidence="1 2">
    <name type="scientific">Desertifilum tharense IPPAS B-1220</name>
    <dbReference type="NCBI Taxonomy" id="1781255"/>
    <lineage>
        <taxon>Bacteria</taxon>
        <taxon>Bacillati</taxon>
        <taxon>Cyanobacteriota</taxon>
        <taxon>Cyanophyceae</taxon>
        <taxon>Desertifilales</taxon>
        <taxon>Desertifilaceae</taxon>
        <taxon>Desertifilum</taxon>
    </lineage>
</organism>
<proteinExistence type="predicted"/>
<protein>
    <submittedName>
        <fullName evidence="1">Alpha/beta hydrolase family protein</fullName>
        <ecNumber evidence="1">3.-.-.-</ecNumber>
    </submittedName>
</protein>
<sequence>MGTQVETRDPRVKAAIAINPIASRILGESGMQQIEIPVAIVTGSADTVAPMLPEQVLPFAWLNENIDKYLVLLEGGTHFSTLQEEYRRYSATPAVIGTDPVLARRYMEALSLVLL</sequence>
<keyword evidence="2" id="KW-1185">Reference proteome</keyword>
<dbReference type="EMBL" id="CP182909">
    <property type="protein sequence ID" value="XPM66466.1"/>
    <property type="molecule type" value="Genomic_DNA"/>
</dbReference>
<evidence type="ECO:0000313" key="2">
    <source>
        <dbReference type="Proteomes" id="UP000095472"/>
    </source>
</evidence>
<name>A0ACD5H2T1_9CYAN</name>
<keyword evidence="1" id="KW-0378">Hydrolase</keyword>
<dbReference type="EC" id="3.-.-.-" evidence="1"/>
<gene>
    <name evidence="1" type="ORF">BH720_014830</name>
</gene>